<sequence>MLLITPATPEDARAVAEIHISAWRAAYRGVFPDAYLAAQSLAEREAWWAEVIAGGKTAVLLAKSADTLRGWLSFGACRDTDAPSSQAELWAMYVAPDIWSRGIGRTLWHHAQQTMHAQGFTHCSLWVLAHNARAIRFYTAAGFQLDVCPPKSIERGGQCFEARRYLCVLAT</sequence>
<accession>A0A1K2H9D4</accession>
<dbReference type="PROSITE" id="PS51186">
    <property type="entry name" value="GNAT"/>
    <property type="match status" value="1"/>
</dbReference>
<dbReference type="Pfam" id="PF00583">
    <property type="entry name" value="Acetyltransf_1"/>
    <property type="match status" value="1"/>
</dbReference>
<dbReference type="AlphaFoldDB" id="A0A1K2H9D4"/>
<gene>
    <name evidence="4" type="ORF">SAMN02745887_00779</name>
</gene>
<name>A0A1K2H9D4_9NEIS</name>
<dbReference type="SUPFAM" id="SSF55729">
    <property type="entry name" value="Acyl-CoA N-acyltransferases (Nat)"/>
    <property type="match status" value="1"/>
</dbReference>
<dbReference type="InterPro" id="IPR016181">
    <property type="entry name" value="Acyl_CoA_acyltransferase"/>
</dbReference>
<keyword evidence="2" id="KW-0012">Acyltransferase</keyword>
<keyword evidence="4" id="KW-0687">Ribonucleoprotein</keyword>
<dbReference type="InterPro" id="IPR050832">
    <property type="entry name" value="Bact_Acetyltransf"/>
</dbReference>
<keyword evidence="1" id="KW-0808">Transferase</keyword>
<dbReference type="GO" id="GO:0005840">
    <property type="term" value="C:ribosome"/>
    <property type="evidence" value="ECO:0007669"/>
    <property type="project" value="UniProtKB-KW"/>
</dbReference>
<dbReference type="CDD" id="cd04301">
    <property type="entry name" value="NAT_SF"/>
    <property type="match status" value="1"/>
</dbReference>
<organism evidence="4 5">
    <name type="scientific">Chitinimonas taiwanensis DSM 18899</name>
    <dbReference type="NCBI Taxonomy" id="1121279"/>
    <lineage>
        <taxon>Bacteria</taxon>
        <taxon>Pseudomonadati</taxon>
        <taxon>Pseudomonadota</taxon>
        <taxon>Betaproteobacteria</taxon>
        <taxon>Neisseriales</taxon>
        <taxon>Chitinibacteraceae</taxon>
        <taxon>Chitinimonas</taxon>
    </lineage>
</organism>
<keyword evidence="4" id="KW-0689">Ribosomal protein</keyword>
<reference evidence="4 5" key="1">
    <citation type="submission" date="2016-11" db="EMBL/GenBank/DDBJ databases">
        <authorList>
            <person name="Jaros S."/>
            <person name="Januszkiewicz K."/>
            <person name="Wedrychowicz H."/>
        </authorList>
    </citation>
    <scope>NUCLEOTIDE SEQUENCE [LARGE SCALE GENOMIC DNA]</scope>
    <source>
        <strain evidence="4 5">DSM 18899</strain>
    </source>
</reference>
<evidence type="ECO:0000313" key="4">
    <source>
        <dbReference type="EMBL" id="SFZ73347.1"/>
    </source>
</evidence>
<evidence type="ECO:0000259" key="3">
    <source>
        <dbReference type="PROSITE" id="PS51186"/>
    </source>
</evidence>
<evidence type="ECO:0000256" key="2">
    <source>
        <dbReference type="ARBA" id="ARBA00023315"/>
    </source>
</evidence>
<proteinExistence type="predicted"/>
<dbReference type="EMBL" id="FPKR01000003">
    <property type="protein sequence ID" value="SFZ73347.1"/>
    <property type="molecule type" value="Genomic_DNA"/>
</dbReference>
<dbReference type="GO" id="GO:0016747">
    <property type="term" value="F:acyltransferase activity, transferring groups other than amino-acyl groups"/>
    <property type="evidence" value="ECO:0007669"/>
    <property type="project" value="InterPro"/>
</dbReference>
<protein>
    <submittedName>
        <fullName evidence="4">Ribosomal protein S18 acetylase RimI</fullName>
    </submittedName>
</protein>
<dbReference type="STRING" id="1121279.SAMN02745887_00779"/>
<dbReference type="Gene3D" id="3.40.630.30">
    <property type="match status" value="1"/>
</dbReference>
<keyword evidence="5" id="KW-1185">Reference proteome</keyword>
<feature type="domain" description="N-acetyltransferase" evidence="3">
    <location>
        <begin position="2"/>
        <end position="167"/>
    </location>
</feature>
<dbReference type="PANTHER" id="PTHR43877">
    <property type="entry name" value="AMINOALKYLPHOSPHONATE N-ACETYLTRANSFERASE-RELATED-RELATED"/>
    <property type="match status" value="1"/>
</dbReference>
<evidence type="ECO:0000313" key="5">
    <source>
        <dbReference type="Proteomes" id="UP000186513"/>
    </source>
</evidence>
<evidence type="ECO:0000256" key="1">
    <source>
        <dbReference type="ARBA" id="ARBA00022679"/>
    </source>
</evidence>
<dbReference type="InterPro" id="IPR000182">
    <property type="entry name" value="GNAT_dom"/>
</dbReference>
<dbReference type="Proteomes" id="UP000186513">
    <property type="component" value="Unassembled WGS sequence"/>
</dbReference>